<proteinExistence type="predicted"/>
<evidence type="ECO:0000313" key="2">
    <source>
        <dbReference type="Proteomes" id="UP000323380"/>
    </source>
</evidence>
<dbReference type="Proteomes" id="UP000323380">
    <property type="component" value="Unassembled WGS sequence"/>
</dbReference>
<evidence type="ECO:0000313" key="1">
    <source>
        <dbReference type="EMBL" id="TYB48436.1"/>
    </source>
</evidence>
<gene>
    <name evidence="1" type="ORF">FXF69_04345</name>
</gene>
<reference evidence="1 2" key="1">
    <citation type="submission" date="2019-08" db="EMBL/GenBank/DDBJ databases">
        <title>Actinomadura sp. nov. CYP1-5 isolated from mountain soil.</title>
        <authorList>
            <person name="Songsumanus A."/>
            <person name="Kuncharoen N."/>
            <person name="Kudo T."/>
            <person name="Yuki M."/>
            <person name="Igarashi Y."/>
            <person name="Tanasupawat S."/>
        </authorList>
    </citation>
    <scope>NUCLEOTIDE SEQUENCE [LARGE SCALE GENOMIC DNA]</scope>
    <source>
        <strain evidence="1 2">JCM 14158</strain>
    </source>
</reference>
<dbReference type="RefSeq" id="WP_067888786.1">
    <property type="nucleotide sequence ID" value="NZ_VSFG01000001.1"/>
</dbReference>
<organism evidence="1 2">
    <name type="scientific">Actinomadura chibensis</name>
    <dbReference type="NCBI Taxonomy" id="392828"/>
    <lineage>
        <taxon>Bacteria</taxon>
        <taxon>Bacillati</taxon>
        <taxon>Actinomycetota</taxon>
        <taxon>Actinomycetes</taxon>
        <taxon>Streptosporangiales</taxon>
        <taxon>Thermomonosporaceae</taxon>
        <taxon>Actinomadura</taxon>
    </lineage>
</organism>
<dbReference type="AlphaFoldDB" id="A0A5D0NV91"/>
<sequence length="94" mass="10593">MEWQNVLPVRSDRQAHLGELRTAIEAHPELACGVVERRGVSWISVVRVDAPQRLVEVGCDFLRADWWFTWADGRTIGSVRNVDGVVAVLVRELA</sequence>
<accession>A0A5D0NV91</accession>
<keyword evidence="2" id="KW-1185">Reference proteome</keyword>
<name>A0A5D0NV91_9ACTN</name>
<dbReference type="EMBL" id="VSFG01000001">
    <property type="protein sequence ID" value="TYB48436.1"/>
    <property type="molecule type" value="Genomic_DNA"/>
</dbReference>
<comment type="caution">
    <text evidence="1">The sequence shown here is derived from an EMBL/GenBank/DDBJ whole genome shotgun (WGS) entry which is preliminary data.</text>
</comment>
<protein>
    <submittedName>
        <fullName evidence="1">Uncharacterized protein</fullName>
    </submittedName>
</protein>